<dbReference type="InterPro" id="IPR011992">
    <property type="entry name" value="EF-hand-dom_pair"/>
</dbReference>
<keyword evidence="8" id="KW-1185">Reference proteome</keyword>
<evidence type="ECO:0000256" key="2">
    <source>
        <dbReference type="ARBA" id="ARBA00022490"/>
    </source>
</evidence>
<sequence>METNVNKVVLKEWFDRVDSDKTGNITAPQLKIAFAVGNLDFPLSIVQQMIRMYDFDKNGTMSFDEFIQLNQFLLKAQQVFADFESICLLSINMYPSTITQDTITQERKGSLGACFHVPVDISSYDKLLCFTTTHLGSKNQHLYHQANITYLSGGRGFLVLDDVYEGLVKMGFSLDSPAFYTVCESFDTKKNGRLKLDDFISLCIFVQSAQNLFNSFDTSKQGRVTLDLNQFIYCTANCRI</sequence>
<keyword evidence="4" id="KW-0677">Repeat</keyword>
<dbReference type="InterPro" id="IPR018247">
    <property type="entry name" value="EF_Hand_1_Ca_BS"/>
</dbReference>
<dbReference type="InterPro" id="IPR002048">
    <property type="entry name" value="EF_hand_dom"/>
</dbReference>
<evidence type="ECO:0000256" key="4">
    <source>
        <dbReference type="ARBA" id="ARBA00022737"/>
    </source>
</evidence>
<dbReference type="Proteomes" id="UP001454036">
    <property type="component" value="Unassembled WGS sequence"/>
</dbReference>
<reference evidence="7 8" key="1">
    <citation type="submission" date="2024-01" db="EMBL/GenBank/DDBJ databases">
        <title>The complete chloroplast genome sequence of Lithospermum erythrorhizon: insights into the phylogenetic relationship among Boraginaceae species and the maternal lineages of purple gromwells.</title>
        <authorList>
            <person name="Okada T."/>
            <person name="Watanabe K."/>
        </authorList>
    </citation>
    <scope>NUCLEOTIDE SEQUENCE [LARGE SCALE GENOMIC DNA]</scope>
</reference>
<feature type="domain" description="EF-hand" evidence="6">
    <location>
        <begin position="41"/>
        <end position="76"/>
    </location>
</feature>
<dbReference type="Pfam" id="PF13499">
    <property type="entry name" value="EF-hand_7"/>
    <property type="match status" value="1"/>
</dbReference>
<evidence type="ECO:0000256" key="5">
    <source>
        <dbReference type="ARBA" id="ARBA00022837"/>
    </source>
</evidence>
<evidence type="ECO:0000256" key="1">
    <source>
        <dbReference type="ARBA" id="ARBA00004496"/>
    </source>
</evidence>
<dbReference type="AlphaFoldDB" id="A0AAV3PFP4"/>
<keyword evidence="3" id="KW-0479">Metal-binding</keyword>
<comment type="caution">
    <text evidence="7">The sequence shown here is derived from an EMBL/GenBank/DDBJ whole genome shotgun (WGS) entry which is preliminary data.</text>
</comment>
<organism evidence="7 8">
    <name type="scientific">Lithospermum erythrorhizon</name>
    <name type="common">Purple gromwell</name>
    <name type="synonym">Lithospermum officinale var. erythrorhizon</name>
    <dbReference type="NCBI Taxonomy" id="34254"/>
    <lineage>
        <taxon>Eukaryota</taxon>
        <taxon>Viridiplantae</taxon>
        <taxon>Streptophyta</taxon>
        <taxon>Embryophyta</taxon>
        <taxon>Tracheophyta</taxon>
        <taxon>Spermatophyta</taxon>
        <taxon>Magnoliopsida</taxon>
        <taxon>eudicotyledons</taxon>
        <taxon>Gunneridae</taxon>
        <taxon>Pentapetalae</taxon>
        <taxon>asterids</taxon>
        <taxon>lamiids</taxon>
        <taxon>Boraginales</taxon>
        <taxon>Boraginaceae</taxon>
        <taxon>Boraginoideae</taxon>
        <taxon>Lithospermeae</taxon>
        <taxon>Lithospermum</taxon>
    </lineage>
</organism>
<evidence type="ECO:0000313" key="7">
    <source>
        <dbReference type="EMBL" id="GAA0149496.1"/>
    </source>
</evidence>
<feature type="domain" description="EF-hand" evidence="6">
    <location>
        <begin position="5"/>
        <end position="40"/>
    </location>
</feature>
<evidence type="ECO:0000256" key="3">
    <source>
        <dbReference type="ARBA" id="ARBA00022723"/>
    </source>
</evidence>
<keyword evidence="2" id="KW-0963">Cytoplasm</keyword>
<protein>
    <recommendedName>
        <fullName evidence="6">EF-hand domain-containing protein</fullName>
    </recommendedName>
</protein>
<dbReference type="PROSITE" id="PS50222">
    <property type="entry name" value="EF_HAND_2"/>
    <property type="match status" value="2"/>
</dbReference>
<proteinExistence type="predicted"/>
<dbReference type="GO" id="GO:0048306">
    <property type="term" value="F:calcium-dependent protein binding"/>
    <property type="evidence" value="ECO:0007669"/>
    <property type="project" value="UniProtKB-ARBA"/>
</dbReference>
<comment type="subcellular location">
    <subcellularLocation>
        <location evidence="1">Cytoplasm</location>
    </subcellularLocation>
</comment>
<dbReference type="Gene3D" id="1.10.238.10">
    <property type="entry name" value="EF-hand"/>
    <property type="match status" value="2"/>
</dbReference>
<evidence type="ECO:0000313" key="8">
    <source>
        <dbReference type="Proteomes" id="UP001454036"/>
    </source>
</evidence>
<dbReference type="EMBL" id="BAABME010001415">
    <property type="protein sequence ID" value="GAA0149496.1"/>
    <property type="molecule type" value="Genomic_DNA"/>
</dbReference>
<dbReference type="PANTHER" id="PTHR46212">
    <property type="entry name" value="PEFLIN"/>
    <property type="match status" value="1"/>
</dbReference>
<keyword evidence="5" id="KW-0106">Calcium</keyword>
<evidence type="ECO:0000259" key="6">
    <source>
        <dbReference type="PROSITE" id="PS50222"/>
    </source>
</evidence>
<dbReference type="SUPFAM" id="SSF47473">
    <property type="entry name" value="EF-hand"/>
    <property type="match status" value="1"/>
</dbReference>
<dbReference type="PANTHER" id="PTHR46212:SF3">
    <property type="entry name" value="GH27120P"/>
    <property type="match status" value="1"/>
</dbReference>
<accession>A0AAV3PFP4</accession>
<dbReference type="PROSITE" id="PS00018">
    <property type="entry name" value="EF_HAND_1"/>
    <property type="match status" value="1"/>
</dbReference>
<dbReference type="GO" id="GO:0005737">
    <property type="term" value="C:cytoplasm"/>
    <property type="evidence" value="ECO:0007669"/>
    <property type="project" value="UniProtKB-SubCell"/>
</dbReference>
<dbReference type="GO" id="GO:0005509">
    <property type="term" value="F:calcium ion binding"/>
    <property type="evidence" value="ECO:0007669"/>
    <property type="project" value="InterPro"/>
</dbReference>
<dbReference type="InterPro" id="IPR051426">
    <property type="entry name" value="Peflin/Sorcin_CaBP"/>
</dbReference>
<gene>
    <name evidence="7" type="ORF">LIER_08650</name>
</gene>
<dbReference type="SMART" id="SM00054">
    <property type="entry name" value="EFh"/>
    <property type="match status" value="2"/>
</dbReference>
<name>A0AAV3PFP4_LITER</name>